<organism evidence="2 3">
    <name type="scientific">Pterulicium gracile</name>
    <dbReference type="NCBI Taxonomy" id="1884261"/>
    <lineage>
        <taxon>Eukaryota</taxon>
        <taxon>Fungi</taxon>
        <taxon>Dikarya</taxon>
        <taxon>Basidiomycota</taxon>
        <taxon>Agaricomycotina</taxon>
        <taxon>Agaricomycetes</taxon>
        <taxon>Agaricomycetidae</taxon>
        <taxon>Agaricales</taxon>
        <taxon>Pleurotineae</taxon>
        <taxon>Pterulaceae</taxon>
        <taxon>Pterulicium</taxon>
    </lineage>
</organism>
<feature type="transmembrane region" description="Helical" evidence="1">
    <location>
        <begin position="28"/>
        <end position="52"/>
    </location>
</feature>
<proteinExistence type="predicted"/>
<dbReference type="Proteomes" id="UP000305067">
    <property type="component" value="Unassembled WGS sequence"/>
</dbReference>
<evidence type="ECO:0000313" key="3">
    <source>
        <dbReference type="Proteomes" id="UP000305067"/>
    </source>
</evidence>
<reference evidence="2 3" key="1">
    <citation type="journal article" date="2019" name="Nat. Ecol. Evol.">
        <title>Megaphylogeny resolves global patterns of mushroom evolution.</title>
        <authorList>
            <person name="Varga T."/>
            <person name="Krizsan K."/>
            <person name="Foldi C."/>
            <person name="Dima B."/>
            <person name="Sanchez-Garcia M."/>
            <person name="Sanchez-Ramirez S."/>
            <person name="Szollosi G.J."/>
            <person name="Szarkandi J.G."/>
            <person name="Papp V."/>
            <person name="Albert L."/>
            <person name="Andreopoulos W."/>
            <person name="Angelini C."/>
            <person name="Antonin V."/>
            <person name="Barry K.W."/>
            <person name="Bougher N.L."/>
            <person name="Buchanan P."/>
            <person name="Buyck B."/>
            <person name="Bense V."/>
            <person name="Catcheside P."/>
            <person name="Chovatia M."/>
            <person name="Cooper J."/>
            <person name="Damon W."/>
            <person name="Desjardin D."/>
            <person name="Finy P."/>
            <person name="Geml J."/>
            <person name="Haridas S."/>
            <person name="Hughes K."/>
            <person name="Justo A."/>
            <person name="Karasinski D."/>
            <person name="Kautmanova I."/>
            <person name="Kiss B."/>
            <person name="Kocsube S."/>
            <person name="Kotiranta H."/>
            <person name="LaButti K.M."/>
            <person name="Lechner B.E."/>
            <person name="Liimatainen K."/>
            <person name="Lipzen A."/>
            <person name="Lukacs Z."/>
            <person name="Mihaltcheva S."/>
            <person name="Morgado L.N."/>
            <person name="Niskanen T."/>
            <person name="Noordeloos M.E."/>
            <person name="Ohm R.A."/>
            <person name="Ortiz-Santana B."/>
            <person name="Ovrebo C."/>
            <person name="Racz N."/>
            <person name="Riley R."/>
            <person name="Savchenko A."/>
            <person name="Shiryaev A."/>
            <person name="Soop K."/>
            <person name="Spirin V."/>
            <person name="Szebenyi C."/>
            <person name="Tomsovsky M."/>
            <person name="Tulloss R.E."/>
            <person name="Uehling J."/>
            <person name="Grigoriev I.V."/>
            <person name="Vagvolgyi C."/>
            <person name="Papp T."/>
            <person name="Martin F.M."/>
            <person name="Miettinen O."/>
            <person name="Hibbett D.S."/>
            <person name="Nagy L.G."/>
        </authorList>
    </citation>
    <scope>NUCLEOTIDE SEQUENCE [LARGE SCALE GENOMIC DNA]</scope>
    <source>
        <strain evidence="2 3">CBS 309.79</strain>
    </source>
</reference>
<keyword evidence="1" id="KW-0472">Membrane</keyword>
<keyword evidence="1" id="KW-1133">Transmembrane helix</keyword>
<protein>
    <submittedName>
        <fullName evidence="2">Uncharacterized protein</fullName>
    </submittedName>
</protein>
<dbReference type="EMBL" id="ML178825">
    <property type="protein sequence ID" value="TFL01394.1"/>
    <property type="molecule type" value="Genomic_DNA"/>
</dbReference>
<accession>A0A5C3QSQ6</accession>
<gene>
    <name evidence="2" type="ORF">BDV98DRAFT_80045</name>
</gene>
<keyword evidence="1" id="KW-0812">Transmembrane</keyword>
<evidence type="ECO:0000256" key="1">
    <source>
        <dbReference type="SAM" id="Phobius"/>
    </source>
</evidence>
<dbReference type="AlphaFoldDB" id="A0A5C3QSQ6"/>
<keyword evidence="3" id="KW-1185">Reference proteome</keyword>
<name>A0A5C3QSQ6_9AGAR</name>
<evidence type="ECO:0000313" key="2">
    <source>
        <dbReference type="EMBL" id="TFL01394.1"/>
    </source>
</evidence>
<sequence length="53" mass="5466">MPVRDKCSPLDGVCIFARASARTADSTLICVASVATLLFIITQAGTDLVLLAG</sequence>